<dbReference type="InterPro" id="IPR050869">
    <property type="entry name" value="H3K4_H4K5_MeTrfase"/>
</dbReference>
<feature type="region of interest" description="Disordered" evidence="1">
    <location>
        <begin position="1"/>
        <end position="26"/>
    </location>
</feature>
<dbReference type="PANTHER" id="PTHR12197:SF251">
    <property type="entry name" value="EG:BACR7C10.4 PROTEIN"/>
    <property type="match status" value="1"/>
</dbReference>
<dbReference type="PANTHER" id="PTHR12197">
    <property type="entry name" value="HISTONE-LYSINE N-METHYLTRANSFERASE SMYD"/>
    <property type="match status" value="1"/>
</dbReference>
<dbReference type="Gene3D" id="1.10.220.160">
    <property type="match status" value="1"/>
</dbReference>
<comment type="caution">
    <text evidence="3">The sequence shown here is derived from an EMBL/GenBank/DDBJ whole genome shotgun (WGS) entry which is preliminary data.</text>
</comment>
<accession>A0A1J9QQ85</accession>
<dbReference type="GeneID" id="31018514"/>
<evidence type="ECO:0000259" key="2">
    <source>
        <dbReference type="PROSITE" id="PS50280"/>
    </source>
</evidence>
<proteinExistence type="predicted"/>
<sequence length="730" mass="80479">MQRPWTPDAWTPTIYRTNPAQTPPPHPQLVADHIRHVQSLTQNLSTSPYDPDIWCARAGRLLSLGHPELAVGDAYRALLLCDYSNGHIPDFLSLSSPTGPISSQSPTEPASQHFPSQRLLSASSYRTLVQGLYDCHCHPEALETCQVAQAKFPADPFFQVKTAELSAVMEKKSDHIAMGPESAARQRDKLHDGAVLTIPYPWMEPLPLQRSQALIDSVNKEFQRCTSSCRLDYSSLGEAPIPKWAGRAPQVLGVFAAHEIDPGECILVDRTATAACSSVSACTNCFSNTADPRYDASCCSAHFCSEDCYQTALSTYHKVICGKDFTWLQNTVTGISESAAAMRPVLLCRYLASCVQAGTTLNPLAHPLIARLQPQLSGRHLDVFTLTETVVRPIQILLQLEVDVFANPNFDTWIIHTIWTRLANNKQGFSRGPENGGGWIDSISPLMPFFNHSCDPNVECWHEDTTTMSFFARRHIEEGEELFDSYVSVEEVPLEERQQILWPWFEGPCLCSKCLREYRHAENDTTLNTGSSGLFGSAENRPFGHIQQSTPHAAENIKLCSSLHRSPTANMLSLTRTTTTRAARQLPFPRTLPALRPPATAAAAAIRKASTTTPIKPEQTKDLFTRFAKLDPELYGILTVTLGAVSAFAYYFAGNPTGSSDARSVPAVPGSEPWREAGASGKYMYYPGGDVHRTPKEAPSALNAAVIPGVNLPKELHEKYNKYGKDGYDF</sequence>
<feature type="domain" description="SET" evidence="2">
    <location>
        <begin position="227"/>
        <end position="487"/>
    </location>
</feature>
<dbReference type="Gene3D" id="2.170.270.10">
    <property type="entry name" value="SET domain"/>
    <property type="match status" value="1"/>
</dbReference>
<dbReference type="PROSITE" id="PS50280">
    <property type="entry name" value="SET"/>
    <property type="match status" value="1"/>
</dbReference>
<dbReference type="RefSeq" id="XP_020126446.1">
    <property type="nucleotide sequence ID" value="XM_020278253.1"/>
</dbReference>
<dbReference type="Gene3D" id="6.10.140.2220">
    <property type="match status" value="1"/>
</dbReference>
<reference evidence="3 4" key="1">
    <citation type="submission" date="2016-10" db="EMBL/GenBank/DDBJ databases">
        <title>Proteomics and genomics reveal pathogen-plant mechanisms compatible with a hemibiotrophic lifestyle of Diplodia corticola.</title>
        <authorList>
            <person name="Fernandes I."/>
            <person name="De Jonge R."/>
            <person name="Van De Peer Y."/>
            <person name="Devreese B."/>
            <person name="Alves A."/>
            <person name="Esteves A.C."/>
        </authorList>
    </citation>
    <scope>NUCLEOTIDE SEQUENCE [LARGE SCALE GENOMIC DNA]</scope>
    <source>
        <strain evidence="3 4">CBS 112549</strain>
    </source>
</reference>
<name>A0A1J9QQ85_9PEZI</name>
<evidence type="ECO:0000313" key="3">
    <source>
        <dbReference type="EMBL" id="OJD30186.1"/>
    </source>
</evidence>
<gene>
    <name evidence="3" type="ORF">BKCO1_6500049</name>
</gene>
<organism evidence="3 4">
    <name type="scientific">Diplodia corticola</name>
    <dbReference type="NCBI Taxonomy" id="236234"/>
    <lineage>
        <taxon>Eukaryota</taxon>
        <taxon>Fungi</taxon>
        <taxon>Dikarya</taxon>
        <taxon>Ascomycota</taxon>
        <taxon>Pezizomycotina</taxon>
        <taxon>Dothideomycetes</taxon>
        <taxon>Dothideomycetes incertae sedis</taxon>
        <taxon>Botryosphaeriales</taxon>
        <taxon>Botryosphaeriaceae</taxon>
        <taxon>Diplodia</taxon>
    </lineage>
</organism>
<dbReference type="Pfam" id="PF00856">
    <property type="entry name" value="SET"/>
    <property type="match status" value="1"/>
</dbReference>
<dbReference type="EMBL" id="MNUE01000065">
    <property type="protein sequence ID" value="OJD30186.1"/>
    <property type="molecule type" value="Genomic_DNA"/>
</dbReference>
<dbReference type="SUPFAM" id="SSF82199">
    <property type="entry name" value="SET domain"/>
    <property type="match status" value="1"/>
</dbReference>
<protein>
    <recommendedName>
        <fullName evidence="2">SET domain-containing protein</fullName>
    </recommendedName>
</protein>
<dbReference type="CDD" id="cd20071">
    <property type="entry name" value="SET_SMYD"/>
    <property type="match status" value="1"/>
</dbReference>
<dbReference type="SMART" id="SM00317">
    <property type="entry name" value="SET"/>
    <property type="match status" value="1"/>
</dbReference>
<dbReference type="STRING" id="236234.A0A1J9QQ85"/>
<dbReference type="GO" id="GO:0005634">
    <property type="term" value="C:nucleus"/>
    <property type="evidence" value="ECO:0007669"/>
    <property type="project" value="TreeGrafter"/>
</dbReference>
<dbReference type="OrthoDB" id="438641at2759"/>
<evidence type="ECO:0000256" key="1">
    <source>
        <dbReference type="SAM" id="MobiDB-lite"/>
    </source>
</evidence>
<keyword evidence="4" id="KW-1185">Reference proteome</keyword>
<dbReference type="InterPro" id="IPR001214">
    <property type="entry name" value="SET_dom"/>
</dbReference>
<evidence type="ECO:0000313" key="4">
    <source>
        <dbReference type="Proteomes" id="UP000183809"/>
    </source>
</evidence>
<feature type="region of interest" description="Disordered" evidence="1">
    <location>
        <begin position="97"/>
        <end position="116"/>
    </location>
</feature>
<dbReference type="InterPro" id="IPR046341">
    <property type="entry name" value="SET_dom_sf"/>
</dbReference>
<dbReference type="Proteomes" id="UP000183809">
    <property type="component" value="Unassembled WGS sequence"/>
</dbReference>
<dbReference type="AlphaFoldDB" id="A0A1J9QQ85"/>